<dbReference type="EMBL" id="JACLPZ010000023">
    <property type="protein sequence ID" value="MBY0038667.1"/>
    <property type="molecule type" value="Genomic_DNA"/>
</dbReference>
<dbReference type="RefSeq" id="WP_221826132.1">
    <property type="nucleotide sequence ID" value="NZ_JACLPZ010000023.1"/>
</dbReference>
<accession>A0AAW4R130</accession>
<evidence type="ECO:0000313" key="2">
    <source>
        <dbReference type="Proteomes" id="UP001197806"/>
    </source>
</evidence>
<name>A0AAW4R130_BACCE</name>
<proteinExistence type="predicted"/>
<comment type="caution">
    <text evidence="1">The sequence shown here is derived from an EMBL/GenBank/DDBJ whole genome shotgun (WGS) entry which is preliminary data.</text>
</comment>
<dbReference type="Proteomes" id="UP001197806">
    <property type="component" value="Unassembled WGS sequence"/>
</dbReference>
<organism evidence="1 2">
    <name type="scientific">Bacillus cereus</name>
    <dbReference type="NCBI Taxonomy" id="1396"/>
    <lineage>
        <taxon>Bacteria</taxon>
        <taxon>Bacillati</taxon>
        <taxon>Bacillota</taxon>
        <taxon>Bacilli</taxon>
        <taxon>Bacillales</taxon>
        <taxon>Bacillaceae</taxon>
        <taxon>Bacillus</taxon>
        <taxon>Bacillus cereus group</taxon>
    </lineage>
</organism>
<sequence>MKIITLCGSTKFKEAFEEVNESLTLLGHIVLSVGVFVHSKELIVRPNQKKLLDKLHKKKIDLSDEIFVIDVNGYIGSSTRNEIEYAKRKNKKINYLSDINNPFTIKPQVNKY</sequence>
<protein>
    <submittedName>
        <fullName evidence="1">Uncharacterized protein</fullName>
    </submittedName>
</protein>
<evidence type="ECO:0000313" key="1">
    <source>
        <dbReference type="EMBL" id="MBY0038667.1"/>
    </source>
</evidence>
<dbReference type="AlphaFoldDB" id="A0AAW4R130"/>
<reference evidence="1" key="1">
    <citation type="submission" date="2020-08" db="EMBL/GenBank/DDBJ databases">
        <title>Fungal Genomes of the International Space Station.</title>
        <authorList>
            <person name="Seuylemezian A."/>
            <person name="Singh N.K."/>
            <person name="Wood J."/>
            <person name="Venkateswaran K."/>
        </authorList>
    </citation>
    <scope>NUCLEOTIDE SEQUENCE</scope>
    <source>
        <strain evidence="1">I2-B2</strain>
    </source>
</reference>
<gene>
    <name evidence="1" type="ORF">H7U08_19330</name>
</gene>